<feature type="domain" description="NmrA-like" evidence="1">
    <location>
        <begin position="2"/>
        <end position="259"/>
    </location>
</feature>
<dbReference type="AlphaFoldDB" id="A0A327KBU7"/>
<dbReference type="InterPro" id="IPR036291">
    <property type="entry name" value="NAD(P)-bd_dom_sf"/>
</dbReference>
<dbReference type="Gene3D" id="3.90.25.10">
    <property type="entry name" value="UDP-galactose 4-epimerase, domain 1"/>
    <property type="match status" value="1"/>
</dbReference>
<organism evidence="2 3">
    <name type="scientific">Rhodoplanes elegans</name>
    <dbReference type="NCBI Taxonomy" id="29408"/>
    <lineage>
        <taxon>Bacteria</taxon>
        <taxon>Pseudomonadati</taxon>
        <taxon>Pseudomonadota</taxon>
        <taxon>Alphaproteobacteria</taxon>
        <taxon>Hyphomicrobiales</taxon>
        <taxon>Nitrobacteraceae</taxon>
        <taxon>Rhodoplanes</taxon>
    </lineage>
</organism>
<name>A0A327KBU7_9BRAD</name>
<protein>
    <submittedName>
        <fullName evidence="2">NAD(P)-dependent oxidoreductase</fullName>
    </submittedName>
</protein>
<dbReference type="EMBL" id="NPEU01000242">
    <property type="protein sequence ID" value="RAI35857.1"/>
    <property type="molecule type" value="Genomic_DNA"/>
</dbReference>
<evidence type="ECO:0000313" key="2">
    <source>
        <dbReference type="EMBL" id="RAI35857.1"/>
    </source>
</evidence>
<dbReference type="InterPro" id="IPR052718">
    <property type="entry name" value="NmrA-type_oxidoreductase"/>
</dbReference>
<proteinExistence type="predicted"/>
<keyword evidence="3" id="KW-1185">Reference proteome</keyword>
<dbReference type="OrthoDB" id="7771794at2"/>
<evidence type="ECO:0000259" key="1">
    <source>
        <dbReference type="Pfam" id="PF05368"/>
    </source>
</evidence>
<dbReference type="Proteomes" id="UP000248863">
    <property type="component" value="Unassembled WGS sequence"/>
</dbReference>
<dbReference type="InterPro" id="IPR008030">
    <property type="entry name" value="NmrA-like"/>
</dbReference>
<dbReference type="Gene3D" id="3.40.50.720">
    <property type="entry name" value="NAD(P)-binding Rossmann-like Domain"/>
    <property type="match status" value="1"/>
</dbReference>
<reference evidence="2 3" key="1">
    <citation type="submission" date="2017-07" db="EMBL/GenBank/DDBJ databases">
        <title>Draft Genome Sequences of Select Purple Nonsulfur Bacteria.</title>
        <authorList>
            <person name="Lasarre B."/>
            <person name="Mckinlay J.B."/>
        </authorList>
    </citation>
    <scope>NUCLEOTIDE SEQUENCE [LARGE SCALE GENOMIC DNA]</scope>
    <source>
        <strain evidence="2 3">DSM 11907</strain>
    </source>
</reference>
<dbReference type="PANTHER" id="PTHR47129:SF1">
    <property type="entry name" value="NMRA-LIKE DOMAIN-CONTAINING PROTEIN"/>
    <property type="match status" value="1"/>
</dbReference>
<sequence length="298" mass="31056">MSDALLVTGASGHLGRRVLHHLVESLAVPPGRIVATSRKPDALAAFANKGVTVRAADFEDAASLDKAFAGVGRLLLISTDTLDRPGARLAQHQAAVAAAEKAGVRHVVYTSMPLPENSPILFAPDHLGTEQALAASRLPGFTVLRNHWYFENLAHALPAALASGHWYSAAAGGGYADIARDDLARAAATVLAGSETGRHTYTLSGAEALTRDEIAAKVSAALGKPLAVVPVTIDALVAGMVAHGVPEPIARVFASFDAAAAAGRFAHVTDDYFKITGRRPQSFDAWLAANKTILTGEH</sequence>
<dbReference type="PANTHER" id="PTHR47129">
    <property type="entry name" value="QUINONE OXIDOREDUCTASE 2"/>
    <property type="match status" value="1"/>
</dbReference>
<dbReference type="RefSeq" id="WP_111358605.1">
    <property type="nucleotide sequence ID" value="NZ_NHSK01000282.1"/>
</dbReference>
<gene>
    <name evidence="2" type="ORF">CH338_18510</name>
</gene>
<dbReference type="Pfam" id="PF05368">
    <property type="entry name" value="NmrA"/>
    <property type="match status" value="1"/>
</dbReference>
<dbReference type="SUPFAM" id="SSF51735">
    <property type="entry name" value="NAD(P)-binding Rossmann-fold domains"/>
    <property type="match status" value="1"/>
</dbReference>
<accession>A0A327KBU7</accession>
<evidence type="ECO:0000313" key="3">
    <source>
        <dbReference type="Proteomes" id="UP000248863"/>
    </source>
</evidence>
<comment type="caution">
    <text evidence="2">The sequence shown here is derived from an EMBL/GenBank/DDBJ whole genome shotgun (WGS) entry which is preliminary data.</text>
</comment>